<gene>
    <name evidence="1" type="ORF">LMG32879_000566</name>
</gene>
<dbReference type="InterPro" id="IPR019632">
    <property type="entry name" value="DUF2497"/>
</dbReference>
<sequence length="126" mass="13408">MNIATPTSVADEGSDVLVLDAAMRAPDAHDGASSDKDAVSGSLIGQDARDAMARSFSSLHTALEAKPQPSHTVAAKTPVANGSSLTLEDLVRQEVRGLVREWLEANLPPMVETMVRAEINRMASRR</sequence>
<dbReference type="Pfam" id="PF10691">
    <property type="entry name" value="DUF2497"/>
    <property type="match status" value="1"/>
</dbReference>
<evidence type="ECO:0000313" key="1">
    <source>
        <dbReference type="EMBL" id="CAI9119742.1"/>
    </source>
</evidence>
<dbReference type="Proteomes" id="UP001176960">
    <property type="component" value="Unassembled WGS sequence"/>
</dbReference>
<keyword evidence="2" id="KW-1185">Reference proteome</keyword>
<proteinExistence type="predicted"/>
<dbReference type="AlphaFoldDB" id="A0AA35UZ33"/>
<dbReference type="EMBL" id="CATKSH010000002">
    <property type="protein sequence ID" value="CAI9119742.1"/>
    <property type="molecule type" value="Genomic_DNA"/>
</dbReference>
<protein>
    <submittedName>
        <fullName evidence="1">DUF2497 domain-containing protein</fullName>
    </submittedName>
</protein>
<dbReference type="RefSeq" id="WP_289843462.1">
    <property type="nucleotide sequence ID" value="NZ_CATKSH010000002.1"/>
</dbReference>
<accession>A0AA35UZ33</accession>
<comment type="caution">
    <text evidence="1">The sequence shown here is derived from an EMBL/GenBank/DDBJ whole genome shotgun (WGS) entry which is preliminary data.</text>
</comment>
<evidence type="ECO:0000313" key="2">
    <source>
        <dbReference type="Proteomes" id="UP001176960"/>
    </source>
</evidence>
<reference evidence="1" key="1">
    <citation type="submission" date="2023-03" db="EMBL/GenBank/DDBJ databases">
        <authorList>
            <person name="Cleenwerck I."/>
        </authorList>
    </citation>
    <scope>NUCLEOTIDE SEQUENCE</scope>
    <source>
        <strain evidence="1">LMG 32879</strain>
    </source>
</reference>
<organism evidence="1 2">
    <name type="scientific">Brytella acorum</name>
    <dbReference type="NCBI Taxonomy" id="2959299"/>
    <lineage>
        <taxon>Bacteria</taxon>
        <taxon>Pseudomonadati</taxon>
        <taxon>Pseudomonadota</taxon>
        <taxon>Alphaproteobacteria</taxon>
        <taxon>Acetobacterales</taxon>
        <taxon>Acetobacteraceae</taxon>
        <taxon>Brytella</taxon>
    </lineage>
</organism>
<name>A0AA35UZ33_9PROT</name>